<accession>A0ACC0FZ68</accession>
<gene>
    <name evidence="1" type="ORF">LOK49_LG11G02130</name>
</gene>
<organism evidence="1 2">
    <name type="scientific">Camellia lanceoleosa</name>
    <dbReference type="NCBI Taxonomy" id="1840588"/>
    <lineage>
        <taxon>Eukaryota</taxon>
        <taxon>Viridiplantae</taxon>
        <taxon>Streptophyta</taxon>
        <taxon>Embryophyta</taxon>
        <taxon>Tracheophyta</taxon>
        <taxon>Spermatophyta</taxon>
        <taxon>Magnoliopsida</taxon>
        <taxon>eudicotyledons</taxon>
        <taxon>Gunneridae</taxon>
        <taxon>Pentapetalae</taxon>
        <taxon>asterids</taxon>
        <taxon>Ericales</taxon>
        <taxon>Theaceae</taxon>
        <taxon>Camellia</taxon>
    </lineage>
</organism>
<evidence type="ECO:0000313" key="1">
    <source>
        <dbReference type="EMBL" id="KAI7993709.1"/>
    </source>
</evidence>
<protein>
    <submittedName>
        <fullName evidence="1">Stemmadenine O-acetyltransferase</fullName>
    </submittedName>
</protein>
<comment type="caution">
    <text evidence="1">The sequence shown here is derived from an EMBL/GenBank/DDBJ whole genome shotgun (WGS) entry which is preliminary data.</text>
</comment>
<keyword evidence="2" id="KW-1185">Reference proteome</keyword>
<evidence type="ECO:0000313" key="2">
    <source>
        <dbReference type="Proteomes" id="UP001060215"/>
    </source>
</evidence>
<name>A0ACC0FZ68_9ERIC</name>
<reference evidence="1 2" key="1">
    <citation type="journal article" date="2022" name="Plant J.">
        <title>Chromosome-level genome of Camellia lanceoleosa provides a valuable resource for understanding genome evolution and self-incompatibility.</title>
        <authorList>
            <person name="Gong W."/>
            <person name="Xiao S."/>
            <person name="Wang L."/>
            <person name="Liao Z."/>
            <person name="Chang Y."/>
            <person name="Mo W."/>
            <person name="Hu G."/>
            <person name="Li W."/>
            <person name="Zhao G."/>
            <person name="Zhu H."/>
            <person name="Hu X."/>
            <person name="Ji K."/>
            <person name="Xiang X."/>
            <person name="Song Q."/>
            <person name="Yuan D."/>
            <person name="Jin S."/>
            <person name="Zhang L."/>
        </authorList>
    </citation>
    <scope>NUCLEOTIDE SEQUENCE [LARGE SCALE GENOMIC DNA]</scope>
    <source>
        <strain evidence="1">SQ_2022a</strain>
    </source>
</reference>
<proteinExistence type="predicted"/>
<dbReference type="EMBL" id="CM045769">
    <property type="protein sequence ID" value="KAI7993709.1"/>
    <property type="molecule type" value="Genomic_DNA"/>
</dbReference>
<dbReference type="Proteomes" id="UP001060215">
    <property type="component" value="Chromosome 12"/>
</dbReference>
<sequence>MVLWEIALGTTYFLGLKRTYRLALKIHRRLINPNHSKICQFLSRPTVTENKIEIISLNENDDVVSFGYDFFLVEFTGLWKSLSEILTGFYPLAGRLKDDLFVDCNDNGVDFFQAQVNCKLSRLIERPDYVEINKLFPYPEMDDCGDKLLAIQVNMFECNGIAIGLCFARKVLDALSMFTFVNNWAAKARDPDSNLILYPKFDLAKLFPPRDMPGYEVVSLKKKVYIAKGFVFSANALAALKAMYAANHSHLHPPPSRVESVSAFIWSRFLVATQGDKARQVGKSYRVVQAVNLRPRANPPLPETCVGNLSRFAMTVPSMEGTAEDGFGLISQMREATKMIDGDYVKELQEGNPNPKANHLDGKIKKAEKIGSFFTFTSVSRYPIYEADFGFGKPIWVTTGAQPVGNVVILMPTRSDDMQALINMKRDELAKLEADKVFQAFVSPTFDAKVLLHSSL</sequence>